<dbReference type="GeneID" id="39582959"/>
<proteinExistence type="predicted"/>
<sequence length="371" mass="41140">MVVEFRYRESNPELRGTSIMKARYMLSAQGFVVWCTSHPGEEAALAIYAVSRATAVAGRAKRQGLLASVSMKQAFFRILWLWGCRLEVVDRSRSSKMSPTWGTLGLVASFGETQQTTLQAGAATPEDDTTSHQPPTFPGLVLLDPQLLPAQAQRGTPRPIAWPTTVSAQVNRRGWQSYPTTAGRNVQLGRAPRIPILHIYCVGLRAACLVSGPEPLSLLLVVDTWTSVHPHTDSSSLPLPPLLSLVLYPRTFPFLLIDPPSRIPRGASIEPLFLPSFFRSSIRETTSFRRRPHRDLDSSLSTSGPVKDFPIRPSLPGRNLQLDSSVLTLRAKEEPYRRSEARRTGEGAAKDQRTSSRPRPRDERDIQTGEL</sequence>
<keyword evidence="3" id="KW-1185">Reference proteome</keyword>
<feature type="region of interest" description="Disordered" evidence="1">
    <location>
        <begin position="331"/>
        <end position="371"/>
    </location>
</feature>
<gene>
    <name evidence="2" type="ORF">SODALDRAFT_362672</name>
</gene>
<reference evidence="2 3" key="1">
    <citation type="journal article" date="2018" name="Mol. Ecol.">
        <title>The obligate alkalophilic soda-lake fungus Sodiomyces alkalinus has shifted to a protein diet.</title>
        <authorList>
            <person name="Grum-Grzhimaylo A.A."/>
            <person name="Falkoski D.L."/>
            <person name="van den Heuvel J."/>
            <person name="Valero-Jimenez C.A."/>
            <person name="Min B."/>
            <person name="Choi I.G."/>
            <person name="Lipzen A."/>
            <person name="Daum C.G."/>
            <person name="Aanen D.K."/>
            <person name="Tsang A."/>
            <person name="Henrissat B."/>
            <person name="Bilanenko E.N."/>
            <person name="de Vries R.P."/>
            <person name="van Kan J.A.L."/>
            <person name="Grigoriev I.V."/>
            <person name="Debets A.J.M."/>
        </authorList>
    </citation>
    <scope>NUCLEOTIDE SEQUENCE [LARGE SCALE GENOMIC DNA]</scope>
    <source>
        <strain evidence="2 3">F11</strain>
    </source>
</reference>
<dbReference type="AlphaFoldDB" id="A0A3N2PMX4"/>
<dbReference type="Proteomes" id="UP000272025">
    <property type="component" value="Unassembled WGS sequence"/>
</dbReference>
<evidence type="ECO:0000313" key="3">
    <source>
        <dbReference type="Proteomes" id="UP000272025"/>
    </source>
</evidence>
<dbReference type="RefSeq" id="XP_028463635.1">
    <property type="nucleotide sequence ID" value="XM_028614481.1"/>
</dbReference>
<name>A0A3N2PMX4_SODAK</name>
<accession>A0A3N2PMX4</accession>
<evidence type="ECO:0000313" key="2">
    <source>
        <dbReference type="EMBL" id="ROT35829.1"/>
    </source>
</evidence>
<feature type="region of interest" description="Disordered" evidence="1">
    <location>
        <begin position="289"/>
        <end position="317"/>
    </location>
</feature>
<dbReference type="EMBL" id="ML119060">
    <property type="protein sequence ID" value="ROT35829.1"/>
    <property type="molecule type" value="Genomic_DNA"/>
</dbReference>
<evidence type="ECO:0000256" key="1">
    <source>
        <dbReference type="SAM" id="MobiDB-lite"/>
    </source>
</evidence>
<protein>
    <submittedName>
        <fullName evidence="2">Uncharacterized protein</fullName>
    </submittedName>
</protein>
<organism evidence="2 3">
    <name type="scientific">Sodiomyces alkalinus (strain CBS 110278 / VKM F-3762 / F11)</name>
    <name type="common">Alkaliphilic filamentous fungus</name>
    <dbReference type="NCBI Taxonomy" id="1314773"/>
    <lineage>
        <taxon>Eukaryota</taxon>
        <taxon>Fungi</taxon>
        <taxon>Dikarya</taxon>
        <taxon>Ascomycota</taxon>
        <taxon>Pezizomycotina</taxon>
        <taxon>Sordariomycetes</taxon>
        <taxon>Hypocreomycetidae</taxon>
        <taxon>Glomerellales</taxon>
        <taxon>Plectosphaerellaceae</taxon>
        <taxon>Sodiomyces</taxon>
    </lineage>
</organism>